<feature type="non-terminal residue" evidence="2">
    <location>
        <position position="1"/>
    </location>
</feature>
<comment type="caution">
    <text evidence="2">The sequence shown here is derived from an EMBL/GenBank/DDBJ whole genome shotgun (WGS) entry which is preliminary data.</text>
</comment>
<reference evidence="2 3" key="1">
    <citation type="submission" date="2019-10" db="EMBL/GenBank/DDBJ databases">
        <title>Assembly and Annotation for the nematode Trichostrongylus colubriformis.</title>
        <authorList>
            <person name="Martin J."/>
        </authorList>
    </citation>
    <scope>NUCLEOTIDE SEQUENCE [LARGE SCALE GENOMIC DNA]</scope>
    <source>
        <strain evidence="2">G859</strain>
        <tissue evidence="2">Whole worm</tissue>
    </source>
</reference>
<name>A0AAN8FN93_TRICO</name>
<evidence type="ECO:0000313" key="3">
    <source>
        <dbReference type="Proteomes" id="UP001331761"/>
    </source>
</evidence>
<feature type="region of interest" description="Disordered" evidence="1">
    <location>
        <begin position="1"/>
        <end position="20"/>
    </location>
</feature>
<proteinExistence type="predicted"/>
<dbReference type="Proteomes" id="UP001331761">
    <property type="component" value="Unassembled WGS sequence"/>
</dbReference>
<feature type="compositionally biased region" description="Basic and acidic residues" evidence="1">
    <location>
        <begin position="122"/>
        <end position="137"/>
    </location>
</feature>
<gene>
    <name evidence="2" type="ORF">GCK32_019574</name>
</gene>
<accession>A0AAN8FN93</accession>
<feature type="region of interest" description="Disordered" evidence="1">
    <location>
        <begin position="103"/>
        <end position="137"/>
    </location>
</feature>
<evidence type="ECO:0000256" key="1">
    <source>
        <dbReference type="SAM" id="MobiDB-lite"/>
    </source>
</evidence>
<protein>
    <submittedName>
        <fullName evidence="2">Uncharacterized protein</fullName>
    </submittedName>
</protein>
<sequence>SCSAFGNPRGPGSRSTQQSLTELDEATLDLLRLSSEPERGAAVSFTSSRRINPAADYLPKAASTSSVNRVIRAKDGGRLHVEKVHTWGVESDDETLDARYQVNGLPESSRMRSNGLSPQAIRRNEMQMRESRDEFVD</sequence>
<dbReference type="AlphaFoldDB" id="A0AAN8FN93"/>
<keyword evidence="3" id="KW-1185">Reference proteome</keyword>
<evidence type="ECO:0000313" key="2">
    <source>
        <dbReference type="EMBL" id="KAK5977427.1"/>
    </source>
</evidence>
<feature type="non-terminal residue" evidence="2">
    <location>
        <position position="137"/>
    </location>
</feature>
<organism evidence="2 3">
    <name type="scientific">Trichostrongylus colubriformis</name>
    <name type="common">Black scour worm</name>
    <dbReference type="NCBI Taxonomy" id="6319"/>
    <lineage>
        <taxon>Eukaryota</taxon>
        <taxon>Metazoa</taxon>
        <taxon>Ecdysozoa</taxon>
        <taxon>Nematoda</taxon>
        <taxon>Chromadorea</taxon>
        <taxon>Rhabditida</taxon>
        <taxon>Rhabditina</taxon>
        <taxon>Rhabditomorpha</taxon>
        <taxon>Strongyloidea</taxon>
        <taxon>Trichostrongylidae</taxon>
        <taxon>Trichostrongylus</taxon>
    </lineage>
</organism>
<dbReference type="EMBL" id="WIXE01010612">
    <property type="protein sequence ID" value="KAK5977427.1"/>
    <property type="molecule type" value="Genomic_DNA"/>
</dbReference>